<dbReference type="OrthoDB" id="2641850at2"/>
<proteinExistence type="predicted"/>
<dbReference type="EMBL" id="QKRB01000053">
    <property type="protein sequence ID" value="PZD94360.1"/>
    <property type="molecule type" value="Genomic_DNA"/>
</dbReference>
<dbReference type="RefSeq" id="WP_111148129.1">
    <property type="nucleotide sequence ID" value="NZ_QKRB01000053.1"/>
</dbReference>
<sequence>MLRFLFNENPRGREGKLGETLRQMEQFATAVGSRAAAGKDGDHRLRTQEIWSKGLMASLNELEQSRYAAKRYAERITKNSLSEMSDEELFNYYRHVYFDKNAFIRVFAVLDKLGTLMNDVFGLKTEKMKTHFSYFTVLRGMRENRHHPALAMALGEVKDRHRDAMSRLRKRRNTEIHYMNSELTDDLLQSHKAYGKAAALENIRTQMADLDEAFEFVTETLLLVFRYACQRMS</sequence>
<name>A0A2W1L889_9BACL</name>
<evidence type="ECO:0000313" key="3">
    <source>
        <dbReference type="Proteomes" id="UP000249522"/>
    </source>
</evidence>
<comment type="caution">
    <text evidence="2">The sequence shown here is derived from an EMBL/GenBank/DDBJ whole genome shotgun (WGS) entry which is preliminary data.</text>
</comment>
<dbReference type="AlphaFoldDB" id="A0A2W1L889"/>
<dbReference type="InterPro" id="IPR041394">
    <property type="entry name" value="HEPN_Cthe2314"/>
</dbReference>
<accession>A0A2W1L889</accession>
<dbReference type="Proteomes" id="UP000249522">
    <property type="component" value="Unassembled WGS sequence"/>
</dbReference>
<organism evidence="2 3">
    <name type="scientific">Paenibacillus sambharensis</name>
    <dbReference type="NCBI Taxonomy" id="1803190"/>
    <lineage>
        <taxon>Bacteria</taxon>
        <taxon>Bacillati</taxon>
        <taxon>Bacillota</taxon>
        <taxon>Bacilli</taxon>
        <taxon>Bacillales</taxon>
        <taxon>Paenibacillaceae</taxon>
        <taxon>Paenibacillus</taxon>
    </lineage>
</organism>
<evidence type="ECO:0000313" key="2">
    <source>
        <dbReference type="EMBL" id="PZD94360.1"/>
    </source>
</evidence>
<gene>
    <name evidence="2" type="ORF">DNH61_18305</name>
</gene>
<dbReference type="Pfam" id="PF18730">
    <property type="entry name" value="HEPN_Cthe2314"/>
    <property type="match status" value="1"/>
</dbReference>
<keyword evidence="3" id="KW-1185">Reference proteome</keyword>
<feature type="domain" description="Cthe-2314-like HEPN" evidence="1">
    <location>
        <begin position="51"/>
        <end position="228"/>
    </location>
</feature>
<evidence type="ECO:0000259" key="1">
    <source>
        <dbReference type="Pfam" id="PF18730"/>
    </source>
</evidence>
<protein>
    <recommendedName>
        <fullName evidence="1">Cthe-2314-like HEPN domain-containing protein</fullName>
    </recommendedName>
</protein>
<reference evidence="2 3" key="1">
    <citation type="submission" date="2018-06" db="EMBL/GenBank/DDBJ databases">
        <title>Paenibacillus imtechensis sp. nov.</title>
        <authorList>
            <person name="Pinnaka A.K."/>
            <person name="Singh H."/>
            <person name="Kaur M."/>
        </authorList>
    </citation>
    <scope>NUCLEOTIDE SEQUENCE [LARGE SCALE GENOMIC DNA]</scope>
    <source>
        <strain evidence="2 3">SMB1</strain>
    </source>
</reference>